<comment type="caution">
    <text evidence="3">The sequence shown here is derived from an EMBL/GenBank/DDBJ whole genome shotgun (WGS) entry which is preliminary data.</text>
</comment>
<protein>
    <recommendedName>
        <fullName evidence="2">Galactosyltransferase C-terminal domain-containing protein</fullName>
    </recommendedName>
</protein>
<dbReference type="Pfam" id="PF02709">
    <property type="entry name" value="Glyco_transf_7C"/>
    <property type="match status" value="1"/>
</dbReference>
<proteinExistence type="predicted"/>
<keyword evidence="1" id="KW-0808">Transferase</keyword>
<evidence type="ECO:0000313" key="3">
    <source>
        <dbReference type="EMBL" id="GAG50115.1"/>
    </source>
</evidence>
<reference evidence="3" key="1">
    <citation type="journal article" date="2014" name="Front. Microbiol.">
        <title>High frequency of phylogenetically diverse reductive dehalogenase-homologous genes in deep subseafloor sedimentary metagenomes.</title>
        <authorList>
            <person name="Kawai M."/>
            <person name="Futagami T."/>
            <person name="Toyoda A."/>
            <person name="Takaki Y."/>
            <person name="Nishi S."/>
            <person name="Hori S."/>
            <person name="Arai W."/>
            <person name="Tsubouchi T."/>
            <person name="Morono Y."/>
            <person name="Uchiyama I."/>
            <person name="Ito T."/>
            <person name="Fujiyama A."/>
            <person name="Inagaki F."/>
            <person name="Takami H."/>
        </authorList>
    </citation>
    <scope>NUCLEOTIDE SEQUENCE</scope>
    <source>
        <strain evidence="3">Expedition CK06-06</strain>
    </source>
</reference>
<organism evidence="3">
    <name type="scientific">marine sediment metagenome</name>
    <dbReference type="NCBI Taxonomy" id="412755"/>
    <lineage>
        <taxon>unclassified sequences</taxon>
        <taxon>metagenomes</taxon>
        <taxon>ecological metagenomes</taxon>
    </lineage>
</organism>
<accession>X0Y336</accession>
<dbReference type="SUPFAM" id="SSF53448">
    <property type="entry name" value="Nucleotide-diphospho-sugar transferases"/>
    <property type="match status" value="1"/>
</dbReference>
<dbReference type="AlphaFoldDB" id="X0Y336"/>
<feature type="non-terminal residue" evidence="3">
    <location>
        <position position="1"/>
    </location>
</feature>
<gene>
    <name evidence="3" type="ORF">S01H1_77301</name>
</gene>
<feature type="domain" description="Galactosyltransferase C-terminal" evidence="2">
    <location>
        <begin position="40"/>
        <end position="92"/>
    </location>
</feature>
<dbReference type="GO" id="GO:0016740">
    <property type="term" value="F:transferase activity"/>
    <property type="evidence" value="ECO:0007669"/>
    <property type="project" value="UniProtKB-KW"/>
</dbReference>
<evidence type="ECO:0000256" key="1">
    <source>
        <dbReference type="ARBA" id="ARBA00022679"/>
    </source>
</evidence>
<dbReference type="InterPro" id="IPR029044">
    <property type="entry name" value="Nucleotide-diphossugar_trans"/>
</dbReference>
<dbReference type="Gene3D" id="3.90.550.10">
    <property type="entry name" value="Spore Coat Polysaccharide Biosynthesis Protein SpsA, Chain A"/>
    <property type="match status" value="1"/>
</dbReference>
<dbReference type="EMBL" id="BARS01051944">
    <property type="protein sequence ID" value="GAG50115.1"/>
    <property type="molecule type" value="Genomic_DNA"/>
</dbReference>
<dbReference type="InterPro" id="IPR027791">
    <property type="entry name" value="Galactosyl_T_C"/>
</dbReference>
<evidence type="ECO:0000259" key="2">
    <source>
        <dbReference type="Pfam" id="PF02709"/>
    </source>
</evidence>
<sequence length="187" mass="21917">YPQHYKEMTFVFHDVDSWPRHKGLIDYMTPPAPGFVRHFYGYTWCLGGMFSIRGADFDKTGGFPNFWGWGLEDNAIHDRCIKAGLVIDRRCFYKISDNRIVRLFDGMERLMSKRELVIYKKENPDGIGHIHNLAWTINNEFVNITSFSTGTNPGDLDYEKYDIRKGNKIMLPKGQSRRSWKMGRMFS</sequence>
<name>X0Y336_9ZZZZ</name>